<evidence type="ECO:0000313" key="1">
    <source>
        <dbReference type="EMBL" id="KAG2882462.1"/>
    </source>
</evidence>
<name>A0A8T1L526_9STRA</name>
<sequence>MTLFWNSNFDSSRSGWLTEPLAEVKSSEGGIGMPNVTTEIIATTAQTIGAWAVTENKLQQETGGLLQLQANASPDHIVAMQKRMSP</sequence>
<proteinExistence type="predicted"/>
<dbReference type="AlphaFoldDB" id="A0A8T1L526"/>
<accession>A0A8T1L526</accession>
<reference evidence="1" key="1">
    <citation type="submission" date="2018-10" db="EMBL/GenBank/DDBJ databases">
        <title>Effector identification in a new, highly contiguous assembly of the strawberry crown rot pathogen Phytophthora cactorum.</title>
        <authorList>
            <person name="Armitage A.D."/>
            <person name="Nellist C.F."/>
            <person name="Bates H."/>
            <person name="Vickerstaff R.J."/>
            <person name="Harrison R.J."/>
        </authorList>
    </citation>
    <scope>NUCLEOTIDE SEQUENCE</scope>
    <source>
        <strain evidence="1">4040</strain>
    </source>
</reference>
<organism evidence="1 2">
    <name type="scientific">Phytophthora cactorum</name>
    <dbReference type="NCBI Taxonomy" id="29920"/>
    <lineage>
        <taxon>Eukaryota</taxon>
        <taxon>Sar</taxon>
        <taxon>Stramenopiles</taxon>
        <taxon>Oomycota</taxon>
        <taxon>Peronosporomycetes</taxon>
        <taxon>Peronosporales</taxon>
        <taxon>Peronosporaceae</taxon>
        <taxon>Phytophthora</taxon>
    </lineage>
</organism>
<evidence type="ECO:0000313" key="2">
    <source>
        <dbReference type="Proteomes" id="UP000736787"/>
    </source>
</evidence>
<gene>
    <name evidence="1" type="ORF">PC117_g26218</name>
</gene>
<comment type="caution">
    <text evidence="1">The sequence shown here is derived from an EMBL/GenBank/DDBJ whole genome shotgun (WGS) entry which is preliminary data.</text>
</comment>
<dbReference type="EMBL" id="RCMK01002323">
    <property type="protein sequence ID" value="KAG2882462.1"/>
    <property type="molecule type" value="Genomic_DNA"/>
</dbReference>
<dbReference type="Proteomes" id="UP000736787">
    <property type="component" value="Unassembled WGS sequence"/>
</dbReference>
<protein>
    <submittedName>
        <fullName evidence="1">Uncharacterized protein</fullName>
    </submittedName>
</protein>